<organism evidence="1">
    <name type="scientific">Arundo donax</name>
    <name type="common">Giant reed</name>
    <name type="synonym">Donax arundinaceus</name>
    <dbReference type="NCBI Taxonomy" id="35708"/>
    <lineage>
        <taxon>Eukaryota</taxon>
        <taxon>Viridiplantae</taxon>
        <taxon>Streptophyta</taxon>
        <taxon>Embryophyta</taxon>
        <taxon>Tracheophyta</taxon>
        <taxon>Spermatophyta</taxon>
        <taxon>Magnoliopsida</taxon>
        <taxon>Liliopsida</taxon>
        <taxon>Poales</taxon>
        <taxon>Poaceae</taxon>
        <taxon>PACMAD clade</taxon>
        <taxon>Arundinoideae</taxon>
        <taxon>Arundineae</taxon>
        <taxon>Arundo</taxon>
    </lineage>
</organism>
<dbReference type="AlphaFoldDB" id="A0A0A9FYH4"/>
<proteinExistence type="predicted"/>
<name>A0A0A9FYH4_ARUDO</name>
<evidence type="ECO:0000313" key="1">
    <source>
        <dbReference type="EMBL" id="JAE17317.1"/>
    </source>
</evidence>
<reference evidence="1" key="1">
    <citation type="submission" date="2014-09" db="EMBL/GenBank/DDBJ databases">
        <authorList>
            <person name="Magalhaes I.L.F."/>
            <person name="Oliveira U."/>
            <person name="Santos F.R."/>
            <person name="Vidigal T.H.D.A."/>
            <person name="Brescovit A.D."/>
            <person name="Santos A.J."/>
        </authorList>
    </citation>
    <scope>NUCLEOTIDE SEQUENCE</scope>
    <source>
        <tissue evidence="1">Shoot tissue taken approximately 20 cm above the soil surface</tissue>
    </source>
</reference>
<dbReference type="EMBL" id="GBRH01180579">
    <property type="protein sequence ID" value="JAE17317.1"/>
    <property type="molecule type" value="Transcribed_RNA"/>
</dbReference>
<reference evidence="1" key="2">
    <citation type="journal article" date="2015" name="Data Brief">
        <title>Shoot transcriptome of the giant reed, Arundo donax.</title>
        <authorList>
            <person name="Barrero R.A."/>
            <person name="Guerrero F.D."/>
            <person name="Moolhuijzen P."/>
            <person name="Goolsby J.A."/>
            <person name="Tidwell J."/>
            <person name="Bellgard S.E."/>
            <person name="Bellgard M.I."/>
        </authorList>
    </citation>
    <scope>NUCLEOTIDE SEQUENCE</scope>
    <source>
        <tissue evidence="1">Shoot tissue taken approximately 20 cm above the soil surface</tissue>
    </source>
</reference>
<protein>
    <submittedName>
        <fullName evidence="1">Uncharacterized protein</fullName>
    </submittedName>
</protein>
<accession>A0A0A9FYH4</accession>
<sequence length="40" mass="4658">MSLSYIRHSFWSYSFHWVVQGLVTESLIILSNPNDASLCR</sequence>